<dbReference type="GO" id="GO:0051082">
    <property type="term" value="F:unfolded protein binding"/>
    <property type="evidence" value="ECO:0007669"/>
    <property type="project" value="TreeGrafter"/>
</dbReference>
<proteinExistence type="inferred from homology"/>
<dbReference type="InterPro" id="IPR000740">
    <property type="entry name" value="GrpE"/>
</dbReference>
<keyword evidence="8" id="KW-1185">Reference proteome</keyword>
<dbReference type="InterPro" id="IPR009012">
    <property type="entry name" value="GrpE_head"/>
</dbReference>
<dbReference type="HAMAP" id="MF_01151">
    <property type="entry name" value="GrpE"/>
    <property type="match status" value="1"/>
</dbReference>
<comment type="function">
    <text evidence="3 4">Participates actively in the response to hyperosmotic and heat shock by preventing the aggregation of stress-denatured proteins, in association with DnaK and GrpE. It is the nucleotide exchange factor for DnaK and may function as a thermosensor. Unfolded proteins bind initially to DnaJ; upon interaction with the DnaJ-bound protein, DnaK hydrolyzes its bound ATP, resulting in the formation of a stable complex. GrpE releases ADP from DnaK; ATP binding to DnaK triggers the release of the substrate protein, thus completing the reaction cycle. Several rounds of ATP-dependent interactions between DnaJ, DnaK and GrpE are required for fully efficient folding.</text>
</comment>
<name>C4FIF5_9AQUI</name>
<evidence type="ECO:0000256" key="3">
    <source>
        <dbReference type="HAMAP-Rule" id="MF_01151"/>
    </source>
</evidence>
<dbReference type="PANTHER" id="PTHR21237">
    <property type="entry name" value="GRPE PROTEIN"/>
    <property type="match status" value="1"/>
</dbReference>
<gene>
    <name evidence="3 7" type="primary">grpE</name>
    <name evidence="7" type="ORF">SULYE_0340</name>
</gene>
<protein>
    <recommendedName>
        <fullName evidence="3 4">Protein GrpE</fullName>
    </recommendedName>
    <alternativeName>
        <fullName evidence="3">HSP-70 cofactor</fullName>
    </alternativeName>
</protein>
<comment type="caution">
    <text evidence="7">The sequence shown here is derived from an EMBL/GenBank/DDBJ whole genome shotgun (WGS) entry which is preliminary data.</text>
</comment>
<dbReference type="RefSeq" id="WP_007545828.1">
    <property type="nucleotide sequence ID" value="NZ_ABZS01000021.1"/>
</dbReference>
<feature type="region of interest" description="Disordered" evidence="6">
    <location>
        <begin position="1"/>
        <end position="30"/>
    </location>
</feature>
<comment type="subcellular location">
    <subcellularLocation>
        <location evidence="3">Cytoplasm</location>
    </subcellularLocation>
</comment>
<dbReference type="GO" id="GO:0051087">
    <property type="term" value="F:protein-folding chaperone binding"/>
    <property type="evidence" value="ECO:0007669"/>
    <property type="project" value="InterPro"/>
</dbReference>
<dbReference type="GO" id="GO:0042803">
    <property type="term" value="F:protein homodimerization activity"/>
    <property type="evidence" value="ECO:0007669"/>
    <property type="project" value="InterPro"/>
</dbReference>
<dbReference type="InterPro" id="IPR013805">
    <property type="entry name" value="GrpE_CC"/>
</dbReference>
<dbReference type="Gene3D" id="2.30.22.10">
    <property type="entry name" value="Head domain of nucleotide exchange factor GrpE"/>
    <property type="match status" value="1"/>
</dbReference>
<dbReference type="PANTHER" id="PTHR21237:SF23">
    <property type="entry name" value="GRPE PROTEIN HOMOLOG, MITOCHONDRIAL"/>
    <property type="match status" value="1"/>
</dbReference>
<evidence type="ECO:0000313" key="7">
    <source>
        <dbReference type="EMBL" id="EEP61143.1"/>
    </source>
</evidence>
<dbReference type="GO" id="GO:0006457">
    <property type="term" value="P:protein folding"/>
    <property type="evidence" value="ECO:0007669"/>
    <property type="project" value="InterPro"/>
</dbReference>
<comment type="subunit">
    <text evidence="3">Homodimer.</text>
</comment>
<evidence type="ECO:0000256" key="4">
    <source>
        <dbReference type="RuleBase" id="RU000639"/>
    </source>
</evidence>
<sequence length="200" mass="23564">MEEKNNQENIENQEQKQEEIREEKSLTEQEKDELIKKLQEEVETLKQKLQKTEEAAKRLSALYQSIQKDFEDYKIRAIKEREQIKEESIEKFAKSFLDVVDNFEKALESFKISNDMNAIMQGIQMTHYQIINLLQSYGIEKIEAVGKFNPMEHEALETIKTKEYRNNQIVKVLQAGYKYKGKVIRPAKVVVAISEEEEIT</sequence>
<dbReference type="Pfam" id="PF01025">
    <property type="entry name" value="GrpE"/>
    <property type="match status" value="1"/>
</dbReference>
<dbReference type="Proteomes" id="UP000005540">
    <property type="component" value="Unassembled WGS sequence"/>
</dbReference>
<dbReference type="GO" id="GO:0000774">
    <property type="term" value="F:adenyl-nucleotide exchange factor activity"/>
    <property type="evidence" value="ECO:0007669"/>
    <property type="project" value="InterPro"/>
</dbReference>
<evidence type="ECO:0000256" key="6">
    <source>
        <dbReference type="SAM" id="MobiDB-lite"/>
    </source>
</evidence>
<evidence type="ECO:0000313" key="8">
    <source>
        <dbReference type="Proteomes" id="UP000005540"/>
    </source>
</evidence>
<dbReference type="SUPFAM" id="SSF51064">
    <property type="entry name" value="Head domain of nucleotide exchange factor GrpE"/>
    <property type="match status" value="1"/>
</dbReference>
<evidence type="ECO:0000256" key="1">
    <source>
        <dbReference type="ARBA" id="ARBA00009054"/>
    </source>
</evidence>
<dbReference type="PROSITE" id="PS01071">
    <property type="entry name" value="GRPE"/>
    <property type="match status" value="1"/>
</dbReference>
<keyword evidence="3" id="KW-0963">Cytoplasm</keyword>
<keyword evidence="3 4" id="KW-0346">Stress response</keyword>
<organism evidence="7 8">
    <name type="scientific">Sulfurihydrogenibium yellowstonense SS-5</name>
    <dbReference type="NCBI Taxonomy" id="432331"/>
    <lineage>
        <taxon>Bacteria</taxon>
        <taxon>Pseudomonadati</taxon>
        <taxon>Aquificota</taxon>
        <taxon>Aquificia</taxon>
        <taxon>Aquificales</taxon>
        <taxon>Hydrogenothermaceae</taxon>
        <taxon>Sulfurihydrogenibium</taxon>
    </lineage>
</organism>
<reference evidence="7 8" key="1">
    <citation type="submission" date="2009-04" db="EMBL/GenBank/DDBJ databases">
        <authorList>
            <person name="Reysenbach A.-L."/>
            <person name="Heidelberg J.F."/>
            <person name="Nelson W.C."/>
        </authorList>
    </citation>
    <scope>NUCLEOTIDE SEQUENCE [LARGE SCALE GENOMIC DNA]</scope>
    <source>
        <strain evidence="7 8">SS-5</strain>
    </source>
</reference>
<dbReference type="CDD" id="cd00446">
    <property type="entry name" value="GrpE"/>
    <property type="match status" value="1"/>
</dbReference>
<evidence type="ECO:0000256" key="2">
    <source>
        <dbReference type="ARBA" id="ARBA00023186"/>
    </source>
</evidence>
<dbReference type="GO" id="GO:0005737">
    <property type="term" value="C:cytoplasm"/>
    <property type="evidence" value="ECO:0007669"/>
    <property type="project" value="UniProtKB-SubCell"/>
</dbReference>
<evidence type="ECO:0000256" key="5">
    <source>
        <dbReference type="RuleBase" id="RU004478"/>
    </source>
</evidence>
<dbReference type="Gene3D" id="3.90.20.20">
    <property type="match status" value="1"/>
</dbReference>
<dbReference type="EMBL" id="ABZS01000021">
    <property type="protein sequence ID" value="EEP61143.1"/>
    <property type="molecule type" value="Genomic_DNA"/>
</dbReference>
<dbReference type="PRINTS" id="PR00773">
    <property type="entry name" value="GRPEPROTEIN"/>
</dbReference>
<dbReference type="AlphaFoldDB" id="C4FIF5"/>
<dbReference type="SUPFAM" id="SSF58014">
    <property type="entry name" value="Coiled-coil domain of nucleotide exchange factor GrpE"/>
    <property type="match status" value="1"/>
</dbReference>
<keyword evidence="2 3" id="KW-0143">Chaperone</keyword>
<accession>C4FIF5</accession>
<feature type="compositionally biased region" description="Basic and acidic residues" evidence="6">
    <location>
        <begin position="13"/>
        <end position="30"/>
    </location>
</feature>
<comment type="similarity">
    <text evidence="1 3 5">Belongs to the GrpE family.</text>
</comment>